<evidence type="ECO:0000256" key="7">
    <source>
        <dbReference type="ARBA" id="ARBA00022912"/>
    </source>
</evidence>
<evidence type="ECO:0000256" key="5">
    <source>
        <dbReference type="ARBA" id="ARBA00022801"/>
    </source>
</evidence>
<feature type="domain" description="Reverse transcriptase" evidence="10">
    <location>
        <begin position="1"/>
        <end position="256"/>
    </location>
</feature>
<dbReference type="PANTHER" id="PTHR48462:SF1">
    <property type="entry name" value="PROTEIN, PUTATIVE-RELATED"/>
    <property type="match status" value="1"/>
</dbReference>
<keyword evidence="5 9" id="KW-0378">Hydrolase</keyword>
<proteinExistence type="inferred from homology"/>
<dbReference type="InterPro" id="IPR001932">
    <property type="entry name" value="PPM-type_phosphatase-like_dom"/>
</dbReference>
<dbReference type="SUPFAM" id="SSF56672">
    <property type="entry name" value="DNA/RNA polymerases"/>
    <property type="match status" value="1"/>
</dbReference>
<comment type="similarity">
    <text evidence="9">Belongs to the PP2C family.</text>
</comment>
<sequence>MGFEIDYTPRWGFYSISGKLPEMEDYVAVIPRFMQLPLTMFVGDGVCSSFTHFFGVYDGHGGSEVAMKGVGKEMTKYLNDFQFGVRVSGGAEAILHSVNRVLSERHTDGSLAMLTVDFSNAFNQVDRSALLREVRMRCPSISLWVEFLYGQPARLYLGDGHIWSTTGVQQGDPLGPLLFALVLHPLVHQIRDKCKLLLHAWYLDDGTIIGGSEEVARVLDTIKVTGPTLGLELNIKKTELFWPSCDGSKFRDGLFLKDIGRPSVGASSYAFVASRAQSWVLQDHILRDSGICGMDSDYVCALACLRDTIPSFDFSGFTNKDTAPPKAQHALASALFSKIFHEIEVQFDLTVRQKAVFECLRAPHAQDFLLAIPIDGLGQHMSPVEYRTILKYRLMIPLFPVDEHAVHCRELPVFKYRHDLVRDVLFDIFRCAGISVKKEAPVNFLIDPLEGRSTLRPADILVFGWVGGKHACVDLTGVSPLVGLGGSAFTVGQAALKAASGKVTKHEKACLDNQHVFIPFAFDTFGFLALEAVDLLSRVQRVMHISNYCSGRLHHALTEELKVFEKENFKGTMQDQWEKVFTNCFQMVDDEVGGRIAKNVGSTAVVALICSSHIIVANCGDSRGVLYRGKEAVPLSNDHKPSREDERRRIEAAGGTIIQYYGQRVCGVLSMSRSIGEQTMQNLKTGHIVNI</sequence>
<dbReference type="PROSITE" id="PS51746">
    <property type="entry name" value="PPM_2"/>
    <property type="match status" value="1"/>
</dbReference>
<dbReference type="GO" id="GO:1902531">
    <property type="term" value="P:regulation of intracellular signal transduction"/>
    <property type="evidence" value="ECO:0000318"/>
    <property type="project" value="GO_Central"/>
</dbReference>
<evidence type="ECO:0000256" key="9">
    <source>
        <dbReference type="RuleBase" id="RU003465"/>
    </source>
</evidence>
<dbReference type="EC" id="3.1.3.16" evidence="3"/>
<keyword evidence="12" id="KW-0695">RNA-directed DNA polymerase</keyword>
<dbReference type="AlphaFoldDB" id="A0A251UUC2"/>
<protein>
    <recommendedName>
        <fullName evidence="3">protein-serine/threonine phosphatase</fullName>
        <ecNumber evidence="3">3.1.3.16</ecNumber>
    </recommendedName>
</protein>
<evidence type="ECO:0000256" key="1">
    <source>
        <dbReference type="ARBA" id="ARBA00001936"/>
    </source>
</evidence>
<dbReference type="InterPro" id="IPR000477">
    <property type="entry name" value="RT_dom"/>
</dbReference>
<keyword evidence="6" id="KW-0460">Magnesium</keyword>
<evidence type="ECO:0000256" key="4">
    <source>
        <dbReference type="ARBA" id="ARBA00022723"/>
    </source>
</evidence>
<dbReference type="InterPro" id="IPR000222">
    <property type="entry name" value="PP2C_BS"/>
</dbReference>
<evidence type="ECO:0000256" key="3">
    <source>
        <dbReference type="ARBA" id="ARBA00013081"/>
    </source>
</evidence>
<evidence type="ECO:0000259" key="11">
    <source>
        <dbReference type="PROSITE" id="PS51746"/>
    </source>
</evidence>
<evidence type="ECO:0000313" key="12">
    <source>
        <dbReference type="EMBL" id="OTG26965.1"/>
    </source>
</evidence>
<dbReference type="InParanoid" id="A0A251UUC2"/>
<dbReference type="GO" id="GO:0004722">
    <property type="term" value="F:protein serine/threonine phosphatase activity"/>
    <property type="evidence" value="ECO:0000318"/>
    <property type="project" value="GO_Central"/>
</dbReference>
<dbReference type="SUPFAM" id="SSF81606">
    <property type="entry name" value="PP2C-like"/>
    <property type="match status" value="2"/>
</dbReference>
<keyword evidence="4" id="KW-0479">Metal-binding</keyword>
<dbReference type="Pfam" id="PF00078">
    <property type="entry name" value="RVT_1"/>
    <property type="match status" value="1"/>
</dbReference>
<dbReference type="SMART" id="SM00332">
    <property type="entry name" value="PP2Cc"/>
    <property type="match status" value="1"/>
</dbReference>
<evidence type="ECO:0000256" key="6">
    <source>
        <dbReference type="ARBA" id="ARBA00022842"/>
    </source>
</evidence>
<comment type="cofactor">
    <cofactor evidence="2">
        <name>Mg(2+)</name>
        <dbReference type="ChEBI" id="CHEBI:18420"/>
    </cofactor>
</comment>
<dbReference type="GO" id="GO:0046872">
    <property type="term" value="F:metal ion binding"/>
    <property type="evidence" value="ECO:0007669"/>
    <property type="project" value="UniProtKB-KW"/>
</dbReference>
<evidence type="ECO:0000313" key="13">
    <source>
        <dbReference type="Proteomes" id="UP000215914"/>
    </source>
</evidence>
<dbReference type="EMBL" id="CM007893">
    <property type="protein sequence ID" value="OTG26965.1"/>
    <property type="molecule type" value="Genomic_DNA"/>
</dbReference>
<evidence type="ECO:0000259" key="10">
    <source>
        <dbReference type="PROSITE" id="PS50878"/>
    </source>
</evidence>
<keyword evidence="7 9" id="KW-0904">Protein phosphatase</keyword>
<keyword evidence="13" id="KW-1185">Reference proteome</keyword>
<dbReference type="GO" id="GO:0003964">
    <property type="term" value="F:RNA-directed DNA polymerase activity"/>
    <property type="evidence" value="ECO:0007669"/>
    <property type="project" value="UniProtKB-KW"/>
</dbReference>
<accession>A0A251UUC2</accession>
<dbReference type="Gene3D" id="3.60.40.10">
    <property type="entry name" value="PPM-type phosphatase domain"/>
    <property type="match status" value="2"/>
</dbReference>
<keyword evidence="12" id="KW-0548">Nucleotidyltransferase</keyword>
<comment type="cofactor">
    <cofactor evidence="1">
        <name>Mn(2+)</name>
        <dbReference type="ChEBI" id="CHEBI:29035"/>
    </cofactor>
</comment>
<evidence type="ECO:0000256" key="2">
    <source>
        <dbReference type="ARBA" id="ARBA00001946"/>
    </source>
</evidence>
<name>A0A251UUC2_HELAN</name>
<dbReference type="InterPro" id="IPR036457">
    <property type="entry name" value="PPM-type-like_dom_sf"/>
</dbReference>
<organism evidence="12 13">
    <name type="scientific">Helianthus annuus</name>
    <name type="common">Common sunflower</name>
    <dbReference type="NCBI Taxonomy" id="4232"/>
    <lineage>
        <taxon>Eukaryota</taxon>
        <taxon>Viridiplantae</taxon>
        <taxon>Streptophyta</taxon>
        <taxon>Embryophyta</taxon>
        <taxon>Tracheophyta</taxon>
        <taxon>Spermatophyta</taxon>
        <taxon>Magnoliopsida</taxon>
        <taxon>eudicotyledons</taxon>
        <taxon>Gunneridae</taxon>
        <taxon>Pentapetalae</taxon>
        <taxon>asterids</taxon>
        <taxon>campanulids</taxon>
        <taxon>Asterales</taxon>
        <taxon>Asteraceae</taxon>
        <taxon>Asteroideae</taxon>
        <taxon>Heliantheae alliance</taxon>
        <taxon>Heliantheae</taxon>
        <taxon>Helianthus</taxon>
    </lineage>
</organism>
<reference evidence="13" key="1">
    <citation type="journal article" date="2017" name="Nature">
        <title>The sunflower genome provides insights into oil metabolism, flowering and Asterid evolution.</title>
        <authorList>
            <person name="Badouin H."/>
            <person name="Gouzy J."/>
            <person name="Grassa C.J."/>
            <person name="Murat F."/>
            <person name="Staton S.E."/>
            <person name="Cottret L."/>
            <person name="Lelandais-Briere C."/>
            <person name="Owens G.L."/>
            <person name="Carrere S."/>
            <person name="Mayjonade B."/>
            <person name="Legrand L."/>
            <person name="Gill N."/>
            <person name="Kane N.C."/>
            <person name="Bowers J.E."/>
            <person name="Hubner S."/>
            <person name="Bellec A."/>
            <person name="Berard A."/>
            <person name="Berges H."/>
            <person name="Blanchet N."/>
            <person name="Boniface M.C."/>
            <person name="Brunel D."/>
            <person name="Catrice O."/>
            <person name="Chaidir N."/>
            <person name="Claudel C."/>
            <person name="Donnadieu C."/>
            <person name="Faraut T."/>
            <person name="Fievet G."/>
            <person name="Helmstetter N."/>
            <person name="King M."/>
            <person name="Knapp S.J."/>
            <person name="Lai Z."/>
            <person name="Le Paslier M.C."/>
            <person name="Lippi Y."/>
            <person name="Lorenzon L."/>
            <person name="Mandel J.R."/>
            <person name="Marage G."/>
            <person name="Marchand G."/>
            <person name="Marquand E."/>
            <person name="Bret-Mestries E."/>
            <person name="Morien E."/>
            <person name="Nambeesan S."/>
            <person name="Nguyen T."/>
            <person name="Pegot-Espagnet P."/>
            <person name="Pouilly N."/>
            <person name="Raftis F."/>
            <person name="Sallet E."/>
            <person name="Schiex T."/>
            <person name="Thomas J."/>
            <person name="Vandecasteele C."/>
            <person name="Vares D."/>
            <person name="Vear F."/>
            <person name="Vautrin S."/>
            <person name="Crespi M."/>
            <person name="Mangin B."/>
            <person name="Burke J.M."/>
            <person name="Salse J."/>
            <person name="Munos S."/>
            <person name="Vincourt P."/>
            <person name="Rieseberg L.H."/>
            <person name="Langlade N.B."/>
        </authorList>
    </citation>
    <scope>NUCLEOTIDE SEQUENCE [LARGE SCALE GENOMIC DNA]</scope>
    <source>
        <strain evidence="13">cv. SF193</strain>
    </source>
</reference>
<dbReference type="InterPro" id="IPR043502">
    <property type="entry name" value="DNA/RNA_pol_sf"/>
</dbReference>
<dbReference type="Proteomes" id="UP000215914">
    <property type="component" value="Chromosome 4"/>
</dbReference>
<dbReference type="CDD" id="cd00143">
    <property type="entry name" value="PP2Cc"/>
    <property type="match status" value="1"/>
</dbReference>
<dbReference type="Pfam" id="PF00481">
    <property type="entry name" value="PP2C"/>
    <property type="match status" value="1"/>
</dbReference>
<dbReference type="PROSITE" id="PS50878">
    <property type="entry name" value="RT_POL"/>
    <property type="match status" value="1"/>
</dbReference>
<dbReference type="PANTHER" id="PTHR48462">
    <property type="entry name" value="PROTEIN, PUTATIVE-RELATED"/>
    <property type="match status" value="1"/>
</dbReference>
<evidence type="ECO:0000256" key="8">
    <source>
        <dbReference type="ARBA" id="ARBA00023211"/>
    </source>
</evidence>
<dbReference type="PROSITE" id="PS01032">
    <property type="entry name" value="PPM_1"/>
    <property type="match status" value="1"/>
</dbReference>
<gene>
    <name evidence="12" type="ORF">HannXRQ_Chr04g0094871</name>
</gene>
<feature type="domain" description="PPM-type phosphatase" evidence="11">
    <location>
        <begin position="10"/>
        <end position="691"/>
    </location>
</feature>
<keyword evidence="8" id="KW-0464">Manganese</keyword>
<keyword evidence="12" id="KW-0808">Transferase</keyword>